<dbReference type="GO" id="GO:0016757">
    <property type="term" value="F:glycosyltransferase activity"/>
    <property type="evidence" value="ECO:0007669"/>
    <property type="project" value="UniProtKB-KW"/>
</dbReference>
<comment type="caution">
    <text evidence="4">The sequence shown here is derived from an EMBL/GenBank/DDBJ whole genome shotgun (WGS) entry which is preliminary data.</text>
</comment>
<dbReference type="CDD" id="cd03801">
    <property type="entry name" value="GT4_PimA-like"/>
    <property type="match status" value="1"/>
</dbReference>
<proteinExistence type="predicted"/>
<organism evidence="4 5">
    <name type="scientific">Candidatus Dojkabacteria bacterium</name>
    <dbReference type="NCBI Taxonomy" id="2099670"/>
    <lineage>
        <taxon>Bacteria</taxon>
        <taxon>Candidatus Dojkabacteria</taxon>
    </lineage>
</organism>
<evidence type="ECO:0000256" key="1">
    <source>
        <dbReference type="ARBA" id="ARBA00022679"/>
    </source>
</evidence>
<dbReference type="Pfam" id="PF00534">
    <property type="entry name" value="Glycos_transf_1"/>
    <property type="match status" value="2"/>
</dbReference>
<dbReference type="EMBL" id="JAGQLL010000036">
    <property type="protein sequence ID" value="MCA9380184.1"/>
    <property type="molecule type" value="Genomic_DNA"/>
</dbReference>
<dbReference type="Gene3D" id="3.40.50.2000">
    <property type="entry name" value="Glycogen Phosphorylase B"/>
    <property type="match status" value="4"/>
</dbReference>
<dbReference type="Pfam" id="PF13439">
    <property type="entry name" value="Glyco_transf_4"/>
    <property type="match status" value="2"/>
</dbReference>
<dbReference type="CDD" id="cd03809">
    <property type="entry name" value="GT4_MtfB-like"/>
    <property type="match status" value="1"/>
</dbReference>
<name>A0A955I965_9BACT</name>
<feature type="non-terminal residue" evidence="4">
    <location>
        <position position="1"/>
    </location>
</feature>
<dbReference type="AlphaFoldDB" id="A0A955I965"/>
<evidence type="ECO:0000313" key="5">
    <source>
        <dbReference type="Proteomes" id="UP000745577"/>
    </source>
</evidence>
<feature type="domain" description="Glycosyl transferase family 1" evidence="2">
    <location>
        <begin position="587"/>
        <end position="744"/>
    </location>
</feature>
<dbReference type="PANTHER" id="PTHR46401:SF2">
    <property type="entry name" value="GLYCOSYLTRANSFERASE WBBK-RELATED"/>
    <property type="match status" value="1"/>
</dbReference>
<keyword evidence="1 4" id="KW-0808">Transferase</keyword>
<reference evidence="4" key="2">
    <citation type="journal article" date="2021" name="Microbiome">
        <title>Successional dynamics and alternative stable states in a saline activated sludge microbial community over 9 years.</title>
        <authorList>
            <person name="Wang Y."/>
            <person name="Ye J."/>
            <person name="Ju F."/>
            <person name="Liu L."/>
            <person name="Boyd J.A."/>
            <person name="Deng Y."/>
            <person name="Parks D.H."/>
            <person name="Jiang X."/>
            <person name="Yin X."/>
            <person name="Woodcroft B.J."/>
            <person name="Tyson G.W."/>
            <person name="Hugenholtz P."/>
            <person name="Polz M.F."/>
            <person name="Zhang T."/>
        </authorList>
    </citation>
    <scope>NUCLEOTIDE SEQUENCE</scope>
    <source>
        <strain evidence="4">HKST-UBA15</strain>
    </source>
</reference>
<evidence type="ECO:0000313" key="4">
    <source>
        <dbReference type="EMBL" id="MCA9380184.1"/>
    </source>
</evidence>
<dbReference type="GO" id="GO:0009103">
    <property type="term" value="P:lipopolysaccharide biosynthetic process"/>
    <property type="evidence" value="ECO:0007669"/>
    <property type="project" value="TreeGrafter"/>
</dbReference>
<dbReference type="SUPFAM" id="SSF53756">
    <property type="entry name" value="UDP-Glycosyltransferase/glycogen phosphorylase"/>
    <property type="match status" value="2"/>
</dbReference>
<keyword evidence="4" id="KW-0328">Glycosyltransferase</keyword>
<dbReference type="Proteomes" id="UP000745577">
    <property type="component" value="Unassembled WGS sequence"/>
</dbReference>
<accession>A0A955I965</accession>
<dbReference type="PANTHER" id="PTHR46401">
    <property type="entry name" value="GLYCOSYLTRANSFERASE WBBK-RELATED"/>
    <property type="match status" value="1"/>
</dbReference>
<evidence type="ECO:0000259" key="2">
    <source>
        <dbReference type="Pfam" id="PF00534"/>
    </source>
</evidence>
<dbReference type="EC" id="2.4.-.-" evidence="4"/>
<reference evidence="4" key="1">
    <citation type="submission" date="2020-04" db="EMBL/GenBank/DDBJ databases">
        <authorList>
            <person name="Zhang T."/>
        </authorList>
    </citation>
    <scope>NUCLEOTIDE SEQUENCE</scope>
    <source>
        <strain evidence="4">HKST-UBA15</strain>
    </source>
</reference>
<sequence>TYAREVVRRMLQNDEHEWILFGFKDQKANLKELEIKSPKNISFVSLGKPRPSTITNPLFFNTVFKRKIVKSNLDIFFAPHLERGLPVGRVKTAVMVHDVIPLITNSYSQKNPLVNLVKGVFYRKNLWNARKADLILTNSNFTKKELIKKAKFPEENIFVTPLAVDSAFRNENIHADTRELRRVLVMYKITQPYVLYYGGLEENKNIDMLLQSFNKVTSKHPDLKLVIAGKEFKLGWDGKPKPITPSANRLLESLSDYKLQHKVIFTGEIKQTHLPTILNNADCFVSLSNYEGFGLSVLEAITAGVPVVASDRTSYPEVLEKGALLVNPKNPEAVADKIQQVLQDGSLKQRIVKAGLIQALKFNWDKTARLTIDALNDTVTKNPRLKIDYVITKFYPEHGGAETNCYELARRMVQLGHKVTVHTANNSDNSLQREEEIEGMKVHRYHRFNNQYYLGFYPGMLFGLLRSKADLIHVHGFGFYWQDLFLIIKKLAHRKTKLINTPHGPFMAHGNYSLIKILLRKLYILNQRLFLNRLYTMVIQVNPEQFKWIKSYGIDEGKIKYLPNGINEDTLKTIKTSRALTDHGLNRRFVISYTGRFEEYKGIQQVIKALPKLAKTKPTIRFVAMGREGGYLEHLKTLVKNLEVEKYVVFLENPSDVTRDEILTASKIFVMPSRWEAFGISILEAMAKKCAIVSTKTEGGNFLIKSKENGLLYDYEDVKTLTKHLEVLSKDAKMINKFSKNNYELAHNYLWDKIVIDYQDNVFNIF</sequence>
<feature type="domain" description="Glycosyltransferase subfamily 4-like N-terminal" evidence="3">
    <location>
        <begin position="2"/>
        <end position="166"/>
    </location>
</feature>
<evidence type="ECO:0000259" key="3">
    <source>
        <dbReference type="Pfam" id="PF13439"/>
    </source>
</evidence>
<gene>
    <name evidence="4" type="ORF">KC675_03330</name>
</gene>
<dbReference type="InterPro" id="IPR028098">
    <property type="entry name" value="Glyco_trans_4-like_N"/>
</dbReference>
<feature type="domain" description="Glycosyltransferase subfamily 4-like N-terminal" evidence="3">
    <location>
        <begin position="399"/>
        <end position="569"/>
    </location>
</feature>
<protein>
    <submittedName>
        <fullName evidence="4">Glycosyltransferase</fullName>
        <ecNumber evidence="4">2.4.-.-</ecNumber>
    </submittedName>
</protein>
<dbReference type="InterPro" id="IPR001296">
    <property type="entry name" value="Glyco_trans_1"/>
</dbReference>
<feature type="domain" description="Glycosyl transferase family 1" evidence="2">
    <location>
        <begin position="190"/>
        <end position="355"/>
    </location>
</feature>